<keyword evidence="3" id="KW-1185">Reference proteome</keyword>
<dbReference type="RefSeq" id="WP_201637240.1">
    <property type="nucleotide sequence ID" value="NZ_JAEQNB010000005.1"/>
</dbReference>
<accession>A0ABS1JDT0</accession>
<feature type="compositionally biased region" description="Polar residues" evidence="1">
    <location>
        <begin position="37"/>
        <end position="52"/>
    </location>
</feature>
<dbReference type="InterPro" id="IPR001448">
    <property type="entry name" value="SASP_alpha/beta-type"/>
</dbReference>
<dbReference type="Pfam" id="PF00269">
    <property type="entry name" value="SASP"/>
    <property type="match status" value="1"/>
</dbReference>
<organism evidence="2 3">
    <name type="scientific">Tumebacillus amylolyticus</name>
    <dbReference type="NCBI Taxonomy" id="2801339"/>
    <lineage>
        <taxon>Bacteria</taxon>
        <taxon>Bacillati</taxon>
        <taxon>Bacillota</taxon>
        <taxon>Bacilli</taxon>
        <taxon>Bacillales</taxon>
        <taxon>Alicyclobacillaceae</taxon>
        <taxon>Tumebacillus</taxon>
    </lineage>
</organism>
<dbReference type="Gene3D" id="6.10.10.80">
    <property type="entry name" value="Small, acid-soluble spore protein, alpha/beta type-like"/>
    <property type="match status" value="1"/>
</dbReference>
<evidence type="ECO:0000313" key="3">
    <source>
        <dbReference type="Proteomes" id="UP000602284"/>
    </source>
</evidence>
<reference evidence="2 3" key="1">
    <citation type="submission" date="2021-01" db="EMBL/GenBank/DDBJ databases">
        <title>Tumebacillus sp. strain ITR2 16S ribosomal RNA gene Genome sequencing and assembly.</title>
        <authorList>
            <person name="Kang M."/>
        </authorList>
    </citation>
    <scope>NUCLEOTIDE SEQUENCE [LARGE SCALE GENOMIC DNA]</scope>
    <source>
        <strain evidence="2 3">ITR2</strain>
    </source>
</reference>
<dbReference type="InterPro" id="IPR038300">
    <property type="entry name" value="SASP_sf_alpha/beta"/>
</dbReference>
<dbReference type="Proteomes" id="UP000602284">
    <property type="component" value="Unassembled WGS sequence"/>
</dbReference>
<evidence type="ECO:0000256" key="1">
    <source>
        <dbReference type="SAM" id="MobiDB-lite"/>
    </source>
</evidence>
<feature type="region of interest" description="Disordered" evidence="1">
    <location>
        <begin position="31"/>
        <end position="54"/>
    </location>
</feature>
<protein>
    <submittedName>
        <fullName evidence="2">Alpha/beta-type small acid-soluble spore protein</fullName>
    </submittedName>
</protein>
<gene>
    <name evidence="2" type="ORF">JJB07_17450</name>
</gene>
<sequence length="93" mass="10264">MARKRRRLLVPGARDALELLKAEVMNTTPEQAKFKSASEQNIPLTTGDNGNLTAREAGKVGGPIGGQMVKKLIALAQMQMINEQHRDENRPQQ</sequence>
<name>A0ABS1JDT0_9BACL</name>
<proteinExistence type="predicted"/>
<comment type="caution">
    <text evidence="2">The sequence shown here is derived from an EMBL/GenBank/DDBJ whole genome shotgun (WGS) entry which is preliminary data.</text>
</comment>
<evidence type="ECO:0000313" key="2">
    <source>
        <dbReference type="EMBL" id="MBL0388394.1"/>
    </source>
</evidence>
<dbReference type="EMBL" id="JAEQNB010000005">
    <property type="protein sequence ID" value="MBL0388394.1"/>
    <property type="molecule type" value="Genomic_DNA"/>
</dbReference>